<dbReference type="OrthoDB" id="10383433at2759"/>
<comment type="caution">
    <text evidence="1">The sequence shown here is derived from an EMBL/GenBank/DDBJ whole genome shotgun (WGS) entry which is preliminary data.</text>
</comment>
<sequence>MYMKPRLSTSPRRIRRCFSISQRSVAAVGVCLGGNLVSVGGRVNCVLFDRR</sequence>
<dbReference type="AlphaFoldDB" id="A0A8X7V7M6"/>
<gene>
    <name evidence="1" type="ORF">Bca52824_031372</name>
</gene>
<organism evidence="1 2">
    <name type="scientific">Brassica carinata</name>
    <name type="common">Ethiopian mustard</name>
    <name type="synonym">Abyssinian cabbage</name>
    <dbReference type="NCBI Taxonomy" id="52824"/>
    <lineage>
        <taxon>Eukaryota</taxon>
        <taxon>Viridiplantae</taxon>
        <taxon>Streptophyta</taxon>
        <taxon>Embryophyta</taxon>
        <taxon>Tracheophyta</taxon>
        <taxon>Spermatophyta</taxon>
        <taxon>Magnoliopsida</taxon>
        <taxon>eudicotyledons</taxon>
        <taxon>Gunneridae</taxon>
        <taxon>Pentapetalae</taxon>
        <taxon>rosids</taxon>
        <taxon>malvids</taxon>
        <taxon>Brassicales</taxon>
        <taxon>Brassicaceae</taxon>
        <taxon>Brassiceae</taxon>
        <taxon>Brassica</taxon>
    </lineage>
</organism>
<evidence type="ECO:0000313" key="2">
    <source>
        <dbReference type="Proteomes" id="UP000886595"/>
    </source>
</evidence>
<accession>A0A8X7V7M6</accession>
<evidence type="ECO:0000313" key="1">
    <source>
        <dbReference type="EMBL" id="KAG2302721.1"/>
    </source>
</evidence>
<dbReference type="EMBL" id="JAAMPC010000007">
    <property type="protein sequence ID" value="KAG2302721.1"/>
    <property type="molecule type" value="Genomic_DNA"/>
</dbReference>
<name>A0A8X7V7M6_BRACI</name>
<reference evidence="1 2" key="1">
    <citation type="submission" date="2020-02" db="EMBL/GenBank/DDBJ databases">
        <authorList>
            <person name="Ma Q."/>
            <person name="Huang Y."/>
            <person name="Song X."/>
            <person name="Pei D."/>
        </authorList>
    </citation>
    <scope>NUCLEOTIDE SEQUENCE [LARGE SCALE GENOMIC DNA]</scope>
    <source>
        <strain evidence="1">Sxm20200214</strain>
        <tissue evidence="1">Leaf</tissue>
    </source>
</reference>
<keyword evidence="2" id="KW-1185">Reference proteome</keyword>
<protein>
    <submittedName>
        <fullName evidence="1">Uncharacterized protein</fullName>
    </submittedName>
</protein>
<dbReference type="Proteomes" id="UP000886595">
    <property type="component" value="Unassembled WGS sequence"/>
</dbReference>
<proteinExistence type="predicted"/>